<organism evidence="5 6">
    <name type="scientific">Algoriphagus chordae</name>
    <dbReference type="NCBI Taxonomy" id="237019"/>
    <lineage>
        <taxon>Bacteria</taxon>
        <taxon>Pseudomonadati</taxon>
        <taxon>Bacteroidota</taxon>
        <taxon>Cytophagia</taxon>
        <taxon>Cytophagales</taxon>
        <taxon>Cyclobacteriaceae</taxon>
        <taxon>Algoriphagus</taxon>
    </lineage>
</organism>
<reference evidence="5 6" key="1">
    <citation type="submission" date="2018-06" db="EMBL/GenBank/DDBJ databases">
        <title>Genomic Encyclopedia of Archaeal and Bacterial Type Strains, Phase II (KMG-II): from individual species to whole genera.</title>
        <authorList>
            <person name="Goeker M."/>
        </authorList>
    </citation>
    <scope>NUCLEOTIDE SEQUENCE [LARGE SCALE GENOMIC DNA]</scope>
    <source>
        <strain evidence="5 6">DSM 19830</strain>
    </source>
</reference>
<evidence type="ECO:0000313" key="5">
    <source>
        <dbReference type="EMBL" id="PZX46910.1"/>
    </source>
</evidence>
<keyword evidence="6" id="KW-1185">Reference proteome</keyword>
<dbReference type="GO" id="GO:0003677">
    <property type="term" value="F:DNA binding"/>
    <property type="evidence" value="ECO:0007669"/>
    <property type="project" value="InterPro"/>
</dbReference>
<dbReference type="EMBL" id="QKZT01000028">
    <property type="protein sequence ID" value="PZX46910.1"/>
    <property type="molecule type" value="Genomic_DNA"/>
</dbReference>
<feature type="chain" id="PRO_5016143542" description="HTH luxR-type domain-containing protein" evidence="3">
    <location>
        <begin position="25"/>
        <end position="590"/>
    </location>
</feature>
<feature type="domain" description="HTH luxR-type" evidence="4">
    <location>
        <begin position="530"/>
        <end position="587"/>
    </location>
</feature>
<protein>
    <recommendedName>
        <fullName evidence="4">HTH luxR-type domain-containing protein</fullName>
    </recommendedName>
</protein>
<dbReference type="RefSeq" id="WP_111322984.1">
    <property type="nucleotide sequence ID" value="NZ_QKZT01000028.1"/>
</dbReference>
<feature type="coiled-coil region" evidence="1">
    <location>
        <begin position="427"/>
        <end position="487"/>
    </location>
</feature>
<feature type="signal peptide" evidence="3">
    <location>
        <begin position="1"/>
        <end position="24"/>
    </location>
</feature>
<dbReference type="InterPro" id="IPR016032">
    <property type="entry name" value="Sig_transdc_resp-reg_C-effctor"/>
</dbReference>
<dbReference type="AlphaFoldDB" id="A0A2W7QLG6"/>
<comment type="caution">
    <text evidence="5">The sequence shown here is derived from an EMBL/GenBank/DDBJ whole genome shotgun (WGS) entry which is preliminary data.</text>
</comment>
<keyword evidence="2" id="KW-0472">Membrane</keyword>
<keyword evidence="2" id="KW-1133">Transmembrane helix</keyword>
<dbReference type="OrthoDB" id="1090267at2"/>
<dbReference type="SMART" id="SM00421">
    <property type="entry name" value="HTH_LUXR"/>
    <property type="match status" value="1"/>
</dbReference>
<dbReference type="Proteomes" id="UP000248882">
    <property type="component" value="Unassembled WGS sequence"/>
</dbReference>
<dbReference type="Gene3D" id="1.25.40.10">
    <property type="entry name" value="Tetratricopeptide repeat domain"/>
    <property type="match status" value="1"/>
</dbReference>
<keyword evidence="3" id="KW-0732">Signal</keyword>
<accession>A0A2W7QLG6</accession>
<evidence type="ECO:0000256" key="3">
    <source>
        <dbReference type="SAM" id="SignalP"/>
    </source>
</evidence>
<dbReference type="InterPro" id="IPR000792">
    <property type="entry name" value="Tscrpt_reg_LuxR_C"/>
</dbReference>
<evidence type="ECO:0000259" key="4">
    <source>
        <dbReference type="SMART" id="SM00421"/>
    </source>
</evidence>
<evidence type="ECO:0000256" key="1">
    <source>
        <dbReference type="SAM" id="Coils"/>
    </source>
</evidence>
<dbReference type="GO" id="GO:0006355">
    <property type="term" value="P:regulation of DNA-templated transcription"/>
    <property type="evidence" value="ECO:0007669"/>
    <property type="project" value="InterPro"/>
</dbReference>
<dbReference type="Gene3D" id="1.10.10.10">
    <property type="entry name" value="Winged helix-like DNA-binding domain superfamily/Winged helix DNA-binding domain"/>
    <property type="match status" value="1"/>
</dbReference>
<feature type="transmembrane region" description="Helical" evidence="2">
    <location>
        <begin position="412"/>
        <end position="430"/>
    </location>
</feature>
<dbReference type="InterPro" id="IPR011990">
    <property type="entry name" value="TPR-like_helical_dom_sf"/>
</dbReference>
<sequence>MRFDCLVLFLLPISLGLLPVKVSAQTEDFSTQNSRMDRSYEDWADLFNNLDISKNIDNEAIYSYAIELDSLSLNHFIEEVNKYIEPGNFNAMTQFLYFNAQVFTLKFPNQNYRNIEELANKMVLKAHESQDEFLIGKTYRNFGNIMYGWQRFDLVSSYSVAGVRIIEEIYPELLNQEDYLLLGNMLFSARNYEDAIVFSKKGVNGNLGDSSVDYALYNTVGQSFQRLEMLDSAKFYFALCDDLCDRNNFKAWKYVNIQNIAEVQYIEDEVEFARRNFKAVYAHTIEEVPEIAAQARIWLAKISLREGKADSALFYLNSSEKILLGYGVKRLQTKYYLQDSYLTKIQAFRDLGEADSSYFYFIKYSALHDSLEHLASLADLSVVQMRMDHTKNTYDFGQLQIQKELVERRRNVVIFVILLAAAIGLSYLAWQKKRLQYKNKIASLEKEAREAEMLIVKSQLKNFTNQLLEKAKLLEELEEELNSKNESELHFEYLAKLNSSRILTDKDWSEFKLLFERVYPGFFGATKEKYPTITPAEQRIAALLRLQFSAKEMADILGVSVDSVHKSRQRLRQRMELSADTNVEEYLMSF</sequence>
<evidence type="ECO:0000256" key="2">
    <source>
        <dbReference type="SAM" id="Phobius"/>
    </source>
</evidence>
<name>A0A2W7QLG6_9BACT</name>
<gene>
    <name evidence="5" type="ORF">LV85_04134</name>
</gene>
<proteinExistence type="predicted"/>
<keyword evidence="1" id="KW-0175">Coiled coil</keyword>
<dbReference type="InterPro" id="IPR036388">
    <property type="entry name" value="WH-like_DNA-bd_sf"/>
</dbReference>
<keyword evidence="2" id="KW-0812">Transmembrane</keyword>
<evidence type="ECO:0000313" key="6">
    <source>
        <dbReference type="Proteomes" id="UP000248882"/>
    </source>
</evidence>
<dbReference type="SUPFAM" id="SSF46894">
    <property type="entry name" value="C-terminal effector domain of the bipartite response regulators"/>
    <property type="match status" value="1"/>
</dbReference>
<dbReference type="SUPFAM" id="SSF48452">
    <property type="entry name" value="TPR-like"/>
    <property type="match status" value="1"/>
</dbReference>